<evidence type="ECO:0000313" key="2">
    <source>
        <dbReference type="Proteomes" id="UP000095392"/>
    </source>
</evidence>
<accession>A0AB36FT52</accession>
<dbReference type="RefSeq" id="WP_069944426.1">
    <property type="nucleotide sequence ID" value="NZ_MIPW01000012.1"/>
</dbReference>
<proteinExistence type="predicted"/>
<reference evidence="1 2" key="1">
    <citation type="submission" date="2016-09" db="EMBL/GenBank/DDBJ databases">
        <title>Draft Genome Sequence of four Alteromonas macleodii strains isolated from copper coupons and grown long-term at elevated copper levels.</title>
        <authorList>
            <person name="Cusick K."/>
            <person name="Dale J."/>
            <person name="Little B."/>
            <person name="Biffinger J."/>
        </authorList>
    </citation>
    <scope>NUCLEOTIDE SEQUENCE [LARGE SCALE GENOMIC DNA]</scope>
    <source>
        <strain evidence="1 2">KCP01</strain>
    </source>
</reference>
<keyword evidence="2" id="KW-1185">Reference proteome</keyword>
<sequence length="120" mass="13147">MTKDEFYTLTKGSIQEAIDKASIIIGKTVPNETVSIVSSTSVLANGWEESCSFLVSQMYFGEDKIKPCADLIVYEFDDNTTFIKLFIASYEPAPFDLNWSNGVGPYIKGVSQKLLSGKGG</sequence>
<dbReference type="Proteomes" id="UP000095392">
    <property type="component" value="Unassembled WGS sequence"/>
</dbReference>
<protein>
    <submittedName>
        <fullName evidence="1">Uncharacterized protein</fullName>
    </submittedName>
</protein>
<organism evidence="1 2">
    <name type="scientific">Alteromonas macleodii</name>
    <name type="common">Pseudoalteromonas macleodii</name>
    <dbReference type="NCBI Taxonomy" id="28108"/>
    <lineage>
        <taxon>Bacteria</taxon>
        <taxon>Pseudomonadati</taxon>
        <taxon>Pseudomonadota</taxon>
        <taxon>Gammaproteobacteria</taxon>
        <taxon>Alteromonadales</taxon>
        <taxon>Alteromonadaceae</taxon>
        <taxon>Alteromonas/Salinimonas group</taxon>
        <taxon>Alteromonas</taxon>
    </lineage>
</organism>
<gene>
    <name evidence="1" type="ORF">BFV95_2272</name>
</gene>
<comment type="caution">
    <text evidence="1">The sequence shown here is derived from an EMBL/GenBank/DDBJ whole genome shotgun (WGS) entry which is preliminary data.</text>
</comment>
<evidence type="ECO:0000313" key="1">
    <source>
        <dbReference type="EMBL" id="OES31317.1"/>
    </source>
</evidence>
<dbReference type="EMBL" id="MIPY01000014">
    <property type="protein sequence ID" value="OES31317.1"/>
    <property type="molecule type" value="Genomic_DNA"/>
</dbReference>
<name>A0AB36FT52_ALTMA</name>
<dbReference type="AlphaFoldDB" id="A0AB36FT52"/>